<reference evidence="1 2" key="1">
    <citation type="journal article" date="2022" name="Genome Biol. Evol.">
        <title>The Spruce Budworm Genome: Reconstructing the Evolutionary History of Antifreeze Proteins.</title>
        <authorList>
            <person name="Beliveau C."/>
            <person name="Gagne P."/>
            <person name="Picq S."/>
            <person name="Vernygora O."/>
            <person name="Keeling C.I."/>
            <person name="Pinkney K."/>
            <person name="Doucet D."/>
            <person name="Wen F."/>
            <person name="Johnston J.S."/>
            <person name="Maaroufi H."/>
            <person name="Boyle B."/>
            <person name="Laroche J."/>
            <person name="Dewar K."/>
            <person name="Juretic N."/>
            <person name="Blackburn G."/>
            <person name="Nisole A."/>
            <person name="Brunet B."/>
            <person name="Brandao M."/>
            <person name="Lumley L."/>
            <person name="Duan J."/>
            <person name="Quan G."/>
            <person name="Lucarotti C.J."/>
            <person name="Roe A.D."/>
            <person name="Sperling F.A.H."/>
            <person name="Levesque R.C."/>
            <person name="Cusson M."/>
        </authorList>
    </citation>
    <scope>NUCLEOTIDE SEQUENCE [LARGE SCALE GENOMIC DNA]</scope>
    <source>
        <strain evidence="1">Glfc:IPQL:Cfum</strain>
    </source>
</reference>
<dbReference type="EMBL" id="CM046103">
    <property type="protein sequence ID" value="KAI8428274.1"/>
    <property type="molecule type" value="Genomic_DNA"/>
</dbReference>
<dbReference type="Proteomes" id="UP001064048">
    <property type="component" value="Chromosome 3"/>
</dbReference>
<sequence>MYTLLDNNTLKKQWSRNWRPNNQSIMLMLVLASVLAAVRADCDACVEGRCYTRKTLARELYIPDQMAIDRKNRILYVHTDSEMNTAFFHEDLTIQLVLRSIMLLLVLASVLAVARADCDACIEGRCYTRKTLARELHIPDQMAIDRKNGILYVHTDSEMNTAFFHEDLTIQLMNDETNKLVEYAAYESGSVDKFVFDKNNNIVFYDSSDGSFNLWKPDLSDSARCTITAPHSKYQITKKPNIDQNCFNH</sequence>
<accession>A0ACC0JW44</accession>
<keyword evidence="2" id="KW-1185">Reference proteome</keyword>
<organism evidence="1 2">
    <name type="scientific">Choristoneura fumiferana</name>
    <name type="common">Spruce budworm moth</name>
    <name type="synonym">Archips fumiferana</name>
    <dbReference type="NCBI Taxonomy" id="7141"/>
    <lineage>
        <taxon>Eukaryota</taxon>
        <taxon>Metazoa</taxon>
        <taxon>Ecdysozoa</taxon>
        <taxon>Arthropoda</taxon>
        <taxon>Hexapoda</taxon>
        <taxon>Insecta</taxon>
        <taxon>Pterygota</taxon>
        <taxon>Neoptera</taxon>
        <taxon>Endopterygota</taxon>
        <taxon>Lepidoptera</taxon>
        <taxon>Glossata</taxon>
        <taxon>Ditrysia</taxon>
        <taxon>Tortricoidea</taxon>
        <taxon>Tortricidae</taxon>
        <taxon>Tortricinae</taxon>
        <taxon>Choristoneura</taxon>
    </lineage>
</organism>
<name>A0ACC0JW44_CHOFU</name>
<gene>
    <name evidence="1" type="ORF">MSG28_002489</name>
</gene>
<evidence type="ECO:0000313" key="2">
    <source>
        <dbReference type="Proteomes" id="UP001064048"/>
    </source>
</evidence>
<evidence type="ECO:0000313" key="1">
    <source>
        <dbReference type="EMBL" id="KAI8428274.1"/>
    </source>
</evidence>
<protein>
    <submittedName>
        <fullName evidence="1">Uncharacterized protein</fullName>
    </submittedName>
</protein>
<comment type="caution">
    <text evidence="1">The sequence shown here is derived from an EMBL/GenBank/DDBJ whole genome shotgun (WGS) entry which is preliminary data.</text>
</comment>
<proteinExistence type="predicted"/>